<organism evidence="3 4">
    <name type="scientific">Rhizopogon vinicolor AM-OR11-026</name>
    <dbReference type="NCBI Taxonomy" id="1314800"/>
    <lineage>
        <taxon>Eukaryota</taxon>
        <taxon>Fungi</taxon>
        <taxon>Dikarya</taxon>
        <taxon>Basidiomycota</taxon>
        <taxon>Agaricomycotina</taxon>
        <taxon>Agaricomycetes</taxon>
        <taxon>Agaricomycetidae</taxon>
        <taxon>Boletales</taxon>
        <taxon>Suillineae</taxon>
        <taxon>Rhizopogonaceae</taxon>
        <taxon>Rhizopogon</taxon>
    </lineage>
</organism>
<keyword evidence="1" id="KW-1133">Transmembrane helix</keyword>
<feature type="transmembrane region" description="Helical" evidence="1">
    <location>
        <begin position="60"/>
        <end position="89"/>
    </location>
</feature>
<dbReference type="Proteomes" id="UP000092154">
    <property type="component" value="Unassembled WGS sequence"/>
</dbReference>
<keyword evidence="1" id="KW-0472">Membrane</keyword>
<reference evidence="3 4" key="1">
    <citation type="submission" date="2016-06" db="EMBL/GenBank/DDBJ databases">
        <title>Comparative genomics of the ectomycorrhizal sister species Rhizopogon vinicolor and Rhizopogon vesiculosus (Basidiomycota: Boletales) reveals a divergence of the mating type B locus.</title>
        <authorList>
            <consortium name="DOE Joint Genome Institute"/>
            <person name="Mujic A.B."/>
            <person name="Kuo A."/>
            <person name="Tritt A."/>
            <person name="Lipzen A."/>
            <person name="Chen C."/>
            <person name="Johnson J."/>
            <person name="Sharma A."/>
            <person name="Barry K."/>
            <person name="Grigoriev I.V."/>
            <person name="Spatafora J.W."/>
        </authorList>
    </citation>
    <scope>NUCLEOTIDE SEQUENCE [LARGE SCALE GENOMIC DNA]</scope>
    <source>
        <strain evidence="3 4">AM-OR11-026</strain>
    </source>
</reference>
<protein>
    <submittedName>
        <fullName evidence="3">Uncharacterized protein</fullName>
    </submittedName>
</protein>
<feature type="transmembrane region" description="Helical" evidence="1">
    <location>
        <begin position="95"/>
        <end position="124"/>
    </location>
</feature>
<name>A0A1B7N5M5_9AGAM</name>
<feature type="transmembrane region" description="Helical" evidence="1">
    <location>
        <begin position="192"/>
        <end position="214"/>
    </location>
</feature>
<evidence type="ECO:0000313" key="3">
    <source>
        <dbReference type="EMBL" id="OAX40121.1"/>
    </source>
</evidence>
<dbReference type="OrthoDB" id="2688021at2759"/>
<keyword evidence="1" id="KW-0812">Transmembrane</keyword>
<feature type="transmembrane region" description="Helical" evidence="1">
    <location>
        <begin position="257"/>
        <end position="283"/>
    </location>
</feature>
<feature type="signal peptide" evidence="2">
    <location>
        <begin position="1"/>
        <end position="22"/>
    </location>
</feature>
<accession>A0A1B7N5M5</accession>
<evidence type="ECO:0000256" key="1">
    <source>
        <dbReference type="SAM" id="Phobius"/>
    </source>
</evidence>
<keyword evidence="2" id="KW-0732">Signal</keyword>
<proteinExistence type="predicted"/>
<feature type="transmembrane region" description="Helical" evidence="1">
    <location>
        <begin position="304"/>
        <end position="323"/>
    </location>
</feature>
<evidence type="ECO:0000256" key="2">
    <source>
        <dbReference type="SAM" id="SignalP"/>
    </source>
</evidence>
<sequence length="444" mass="48761">MPNETLALTLNLIVTLCTESSGLVHGISLRSALASESRLRFNTNLRLLTAARGWRNPNGILLNGVMAVLLILSYTSASLIVLYTTLIILDDDGGVIGGVSAFCITGLPLLLLGIALLLQVVIALSGMRAVKILTWSSSPLDMTAALVHHMQLTPVPLRCMRGVSDIDVHGGPAKPLEVQPSAWHAHRSIRKVIFSLWGLVAACAGWAALVTLFWNITFRAADSWIPWGSWTFLPNGYSRSVWWASPNLPSGGVNVQWWILFIVIVALVQGPLTLGLHCAELIANVMQDERCWRRATGRKGLRMTTNPLLQFFSNPFGLILFAAKPVLHWMFGLSYFLSVGIVSETISEIRMSMYTYQIWNLCIALFMFACFFTLVALYRPRGPQPATYGHLQTLANLVDEWSPVRGHKEDGIPYCHAGTSDHPLPLVKMDCVYAGSGVASHLSV</sequence>
<dbReference type="InParanoid" id="A0A1B7N5M5"/>
<dbReference type="STRING" id="1314800.A0A1B7N5M5"/>
<evidence type="ECO:0000313" key="4">
    <source>
        <dbReference type="Proteomes" id="UP000092154"/>
    </source>
</evidence>
<dbReference type="AlphaFoldDB" id="A0A1B7N5M5"/>
<feature type="transmembrane region" description="Helical" evidence="1">
    <location>
        <begin position="358"/>
        <end position="378"/>
    </location>
</feature>
<keyword evidence="4" id="KW-1185">Reference proteome</keyword>
<feature type="transmembrane region" description="Helical" evidence="1">
    <location>
        <begin position="329"/>
        <end position="346"/>
    </location>
</feature>
<dbReference type="EMBL" id="KV448223">
    <property type="protein sequence ID" value="OAX40121.1"/>
    <property type="molecule type" value="Genomic_DNA"/>
</dbReference>
<gene>
    <name evidence="3" type="ORF">K503DRAFT_23148</name>
</gene>
<feature type="chain" id="PRO_5008597825" evidence="2">
    <location>
        <begin position="23"/>
        <end position="444"/>
    </location>
</feature>